<keyword evidence="3" id="KW-1185">Reference proteome</keyword>
<evidence type="ECO:0008006" key="4">
    <source>
        <dbReference type="Google" id="ProtNLM"/>
    </source>
</evidence>
<dbReference type="EMBL" id="JAKZGO010000002">
    <property type="protein sequence ID" value="MCH7412464.1"/>
    <property type="molecule type" value="Genomic_DNA"/>
</dbReference>
<accession>A0ABS9V8B2</accession>
<comment type="caution">
    <text evidence="2">The sequence shown here is derived from an EMBL/GenBank/DDBJ whole genome shotgun (WGS) entry which is preliminary data.</text>
</comment>
<gene>
    <name evidence="2" type="ORF">MM213_03130</name>
</gene>
<dbReference type="Proteomes" id="UP001165430">
    <property type="component" value="Unassembled WGS sequence"/>
</dbReference>
<evidence type="ECO:0000256" key="1">
    <source>
        <dbReference type="SAM" id="SignalP"/>
    </source>
</evidence>
<sequence length="170" mass="18294">MRKLIYLSLIFGLFISLSACSDAPTLDKPNTYEVNFPIDKYNGVIPDGEISASYVEADLGSGIIRTISLSFMDGDLSVVMLIMMNGNQALPIRGEDEEFGSFVIIDTLGENPEGRFLSIQGTVTATNIKATALSASTGFLTGDFTFSGQFVKALDPEGDRTPITGRVSFD</sequence>
<proteinExistence type="predicted"/>
<feature type="chain" id="PRO_5045524596" description="CHRD domain-containing protein" evidence="1">
    <location>
        <begin position="22"/>
        <end position="170"/>
    </location>
</feature>
<protein>
    <recommendedName>
        <fullName evidence="4">CHRD domain-containing protein</fullName>
    </recommendedName>
</protein>
<feature type="signal peptide" evidence="1">
    <location>
        <begin position="1"/>
        <end position="21"/>
    </location>
</feature>
<evidence type="ECO:0000313" key="2">
    <source>
        <dbReference type="EMBL" id="MCH7412464.1"/>
    </source>
</evidence>
<dbReference type="RefSeq" id="WP_241410046.1">
    <property type="nucleotide sequence ID" value="NZ_JAKZGO010000002.1"/>
</dbReference>
<keyword evidence="1" id="KW-0732">Signal</keyword>
<name>A0ABS9V8B2_9BACT</name>
<reference evidence="2" key="1">
    <citation type="submission" date="2022-03" db="EMBL/GenBank/DDBJ databases">
        <title>De novo assembled genomes of Belliella spp. (Cyclobacteriaceae) strains.</title>
        <authorList>
            <person name="Szabo A."/>
            <person name="Korponai K."/>
            <person name="Felfoldi T."/>
        </authorList>
    </citation>
    <scope>NUCLEOTIDE SEQUENCE</scope>
    <source>
        <strain evidence="2">DSM 111903</strain>
    </source>
</reference>
<organism evidence="2 3">
    <name type="scientific">Belliella alkalica</name>
    <dbReference type="NCBI Taxonomy" id="1730871"/>
    <lineage>
        <taxon>Bacteria</taxon>
        <taxon>Pseudomonadati</taxon>
        <taxon>Bacteroidota</taxon>
        <taxon>Cytophagia</taxon>
        <taxon>Cytophagales</taxon>
        <taxon>Cyclobacteriaceae</taxon>
        <taxon>Belliella</taxon>
    </lineage>
</organism>
<evidence type="ECO:0000313" key="3">
    <source>
        <dbReference type="Proteomes" id="UP001165430"/>
    </source>
</evidence>
<dbReference type="PROSITE" id="PS51257">
    <property type="entry name" value="PROKAR_LIPOPROTEIN"/>
    <property type="match status" value="1"/>
</dbReference>